<sequence length="318" mass="36534">MRALPHKIKTFQKEFSLLPGYAFSMRIFWLVALLAALIVGSLIFNAINTIVLKSQTYSHLPYVSLGFEFFVLVPSFLQVICEVDQQRCKRLYPQVRPASFRAAVTMINRAKYERIEALFGPQESLEKLAKSLIEEWKWRREIQLNAGETDVQKARKFFRLPSSSNLATYLAGVLAIVAGVVVALIDKDNFYQGLPNLWDSFEFWYGALFKLIVVPIAICIIPLAAIWSSIKAIGRILAENMDDDFLSQPKFYSFIKELLELADRKERRLLLKTTGRAYWSIRLLTAPIHEVPNIYRNVRRSKRLAKLRKVKKSKALSG</sequence>
<organism evidence="2 3">
    <name type="scientific">Pseudomonas asuensis</name>
    <dbReference type="NCBI Taxonomy" id="1825787"/>
    <lineage>
        <taxon>Bacteria</taxon>
        <taxon>Pseudomonadati</taxon>
        <taxon>Pseudomonadota</taxon>
        <taxon>Gammaproteobacteria</taxon>
        <taxon>Pseudomonadales</taxon>
        <taxon>Pseudomonadaceae</taxon>
        <taxon>Pseudomonas</taxon>
    </lineage>
</organism>
<keyword evidence="3" id="KW-1185">Reference proteome</keyword>
<evidence type="ECO:0000313" key="3">
    <source>
        <dbReference type="Proteomes" id="UP000616499"/>
    </source>
</evidence>
<reference evidence="3" key="1">
    <citation type="journal article" date="2019" name="Int. J. Syst. Evol. Microbiol.">
        <title>The Global Catalogue of Microorganisms (GCM) 10K type strain sequencing project: providing services to taxonomists for standard genome sequencing and annotation.</title>
        <authorList>
            <consortium name="The Broad Institute Genomics Platform"/>
            <consortium name="The Broad Institute Genome Sequencing Center for Infectious Disease"/>
            <person name="Wu L."/>
            <person name="Ma J."/>
        </authorList>
    </citation>
    <scope>NUCLEOTIDE SEQUENCE [LARGE SCALE GENOMIC DNA]</scope>
    <source>
        <strain evidence="3">JCM 13501</strain>
    </source>
</reference>
<dbReference type="RefSeq" id="WP_188868489.1">
    <property type="nucleotide sequence ID" value="NZ_BMNW01000018.1"/>
</dbReference>
<dbReference type="Proteomes" id="UP000616499">
    <property type="component" value="Unassembled WGS sequence"/>
</dbReference>
<name>A0ABQ2H3Z6_9PSED</name>
<comment type="caution">
    <text evidence="2">The sequence shown here is derived from an EMBL/GenBank/DDBJ whole genome shotgun (WGS) entry which is preliminary data.</text>
</comment>
<feature type="transmembrane region" description="Helical" evidence="1">
    <location>
        <begin position="166"/>
        <end position="185"/>
    </location>
</feature>
<protein>
    <submittedName>
        <fullName evidence="2">Uncharacterized protein</fullName>
    </submittedName>
</protein>
<proteinExistence type="predicted"/>
<keyword evidence="1" id="KW-0472">Membrane</keyword>
<evidence type="ECO:0000256" key="1">
    <source>
        <dbReference type="SAM" id="Phobius"/>
    </source>
</evidence>
<keyword evidence="1" id="KW-1133">Transmembrane helix</keyword>
<dbReference type="EMBL" id="BMNW01000018">
    <property type="protein sequence ID" value="GGM30257.1"/>
    <property type="molecule type" value="Genomic_DNA"/>
</dbReference>
<feature type="transmembrane region" description="Helical" evidence="1">
    <location>
        <begin position="59"/>
        <end position="81"/>
    </location>
</feature>
<feature type="transmembrane region" description="Helical" evidence="1">
    <location>
        <begin position="21"/>
        <end position="47"/>
    </location>
</feature>
<evidence type="ECO:0000313" key="2">
    <source>
        <dbReference type="EMBL" id="GGM30257.1"/>
    </source>
</evidence>
<keyword evidence="1" id="KW-0812">Transmembrane</keyword>
<gene>
    <name evidence="2" type="ORF">GCM10009425_46050</name>
</gene>
<feature type="transmembrane region" description="Helical" evidence="1">
    <location>
        <begin position="205"/>
        <end position="227"/>
    </location>
</feature>
<accession>A0ABQ2H3Z6</accession>